<feature type="domain" description="Glycosyl hydrolase family 32 N-terminal" evidence="5">
    <location>
        <begin position="708"/>
        <end position="856"/>
    </location>
</feature>
<organism evidence="8 9">
    <name type="scientific">Priestia endophytica DSM 13796</name>
    <dbReference type="NCBI Taxonomy" id="1121089"/>
    <lineage>
        <taxon>Bacteria</taxon>
        <taxon>Bacillati</taxon>
        <taxon>Bacillota</taxon>
        <taxon>Bacilli</taxon>
        <taxon>Bacillales</taxon>
        <taxon>Bacillaceae</taxon>
        <taxon>Priestia</taxon>
    </lineage>
</organism>
<evidence type="ECO:0000256" key="1">
    <source>
        <dbReference type="ARBA" id="ARBA00009902"/>
    </source>
</evidence>
<dbReference type="Gene3D" id="2.60.120.560">
    <property type="entry name" value="Exo-inulinase, domain 1"/>
    <property type="match status" value="3"/>
</dbReference>
<dbReference type="Pfam" id="PF17851">
    <property type="entry name" value="GH43_C2"/>
    <property type="match status" value="1"/>
</dbReference>
<gene>
    <name evidence="8" type="ORF">SAMN02745910_04606</name>
</gene>
<feature type="signal peptide" evidence="4">
    <location>
        <begin position="1"/>
        <end position="27"/>
    </location>
</feature>
<reference evidence="8 9" key="1">
    <citation type="submission" date="2016-10" db="EMBL/GenBank/DDBJ databases">
        <authorList>
            <person name="Varghese N."/>
            <person name="Submissions S."/>
        </authorList>
    </citation>
    <scope>NUCLEOTIDE SEQUENCE [LARGE SCALE GENOMIC DNA]</scope>
    <source>
        <strain evidence="8 9">DSM 13796</strain>
    </source>
</reference>
<evidence type="ECO:0000259" key="5">
    <source>
        <dbReference type="Pfam" id="PF00251"/>
    </source>
</evidence>
<keyword evidence="4" id="KW-0732">Signal</keyword>
<protein>
    <submittedName>
        <fullName evidence="8">Fructan beta-fructosidase</fullName>
    </submittedName>
</protein>
<comment type="caution">
    <text evidence="8">The sequence shown here is derived from an EMBL/GenBank/DDBJ whole genome shotgun (WGS) entry which is preliminary data.</text>
</comment>
<dbReference type="PANTHER" id="PTHR42800:SF1">
    <property type="entry name" value="EXOINULINASE INUD (AFU_ORTHOLOGUE AFUA_5G00480)"/>
    <property type="match status" value="1"/>
</dbReference>
<keyword evidence="3" id="KW-0326">Glycosidase</keyword>
<keyword evidence="9" id="KW-1185">Reference proteome</keyword>
<dbReference type="EMBL" id="FOXX01000018">
    <property type="protein sequence ID" value="SFQ86226.1"/>
    <property type="molecule type" value="Genomic_DNA"/>
</dbReference>
<accession>A0A1I6BZ63</accession>
<name>A0A1I6BZ63_9BACI</name>
<feature type="chain" id="PRO_5045192187" evidence="4">
    <location>
        <begin position="28"/>
        <end position="1192"/>
    </location>
</feature>
<dbReference type="CDD" id="cd18622">
    <property type="entry name" value="GH32_Inu-like"/>
    <property type="match status" value="1"/>
</dbReference>
<evidence type="ECO:0000259" key="6">
    <source>
        <dbReference type="Pfam" id="PF08244"/>
    </source>
</evidence>
<dbReference type="Proteomes" id="UP000182762">
    <property type="component" value="Unassembled WGS sequence"/>
</dbReference>
<dbReference type="SUPFAM" id="SSF49899">
    <property type="entry name" value="Concanavalin A-like lectins/glucanases"/>
    <property type="match status" value="1"/>
</dbReference>
<evidence type="ECO:0000313" key="9">
    <source>
        <dbReference type="Proteomes" id="UP000182762"/>
    </source>
</evidence>
<evidence type="ECO:0000256" key="3">
    <source>
        <dbReference type="ARBA" id="ARBA00023295"/>
    </source>
</evidence>
<dbReference type="PROSITE" id="PS00609">
    <property type="entry name" value="GLYCOSYL_HYDROL_F32"/>
    <property type="match status" value="1"/>
</dbReference>
<dbReference type="PANTHER" id="PTHR42800">
    <property type="entry name" value="EXOINULINASE INUD (AFU_ORTHOLOGUE AFUA_5G00480)"/>
    <property type="match status" value="1"/>
</dbReference>
<comment type="similarity">
    <text evidence="1">Belongs to the glycosyl hydrolase 32 family.</text>
</comment>
<dbReference type="InterPro" id="IPR013320">
    <property type="entry name" value="ConA-like_dom_sf"/>
</dbReference>
<dbReference type="Pfam" id="PF00251">
    <property type="entry name" value="Glyco_hydro_32N"/>
    <property type="match status" value="2"/>
</dbReference>
<dbReference type="InterPro" id="IPR018053">
    <property type="entry name" value="Glyco_hydro_32_AS"/>
</dbReference>
<feature type="domain" description="Glycosyl hydrolase family 32 C-terminal" evidence="6">
    <location>
        <begin position="859"/>
        <end position="1013"/>
    </location>
</feature>
<keyword evidence="2" id="KW-0378">Hydrolase</keyword>
<evidence type="ECO:0000256" key="4">
    <source>
        <dbReference type="SAM" id="SignalP"/>
    </source>
</evidence>
<dbReference type="Gene3D" id="2.115.10.20">
    <property type="entry name" value="Glycosyl hydrolase domain, family 43"/>
    <property type="match status" value="2"/>
</dbReference>
<dbReference type="InterPro" id="IPR041542">
    <property type="entry name" value="GH43_C2"/>
</dbReference>
<dbReference type="InterPro" id="IPR013189">
    <property type="entry name" value="Glyco_hydro_32_C"/>
</dbReference>
<evidence type="ECO:0000313" key="8">
    <source>
        <dbReference type="EMBL" id="SFQ86226.1"/>
    </source>
</evidence>
<sequence>MKRVVKKLLTVGMACSLTLLSAIPVFAQDSGYYQEEYRNQFHFSPEANWMNDPNGMIYYKGEYHLFYQYHPYGTTWGPMHWGHAVSKDLVRWKQLPIALSPDENGEIFSGSAVIDWHNTAGFGKEAMIAVYTQSGSKGQVQSIAYSNDKGRTWKKYKGNPVMPNPPIPDWRDPKVFWHDETHQWVMSLAAKNKIMFYTSPDLKKWKYASEFGPDGGIQANGQRDAHSYTLSEQKGQSFTLEGDISLIEKNGREGAGGLVFRSNKDATNAYMVNLDAQKDLLTLNKIDKGKVIDIASKSIKLDTSQTYHVKVKADTNHFKISLNGKQAVEGTDSSFESGQFGLTAWNSTSVFRNVKFVNKTNFITNLSGWKTVSGTWNDTNDGKSGKSEDDGFIMSEEQGQQFSYESDMTVSGDKGGSGALVFRADAHAKNGYVASIDASTDKIKLSKLKNGVSTVIAEKNTKIDTDKVYKLKVTAAGNQIGVYLNNDLILTENDSTFSKGLFGLYVGNSSVKFQNVTKGNFIVTDVKEIENPDFETGDLSGWKTVGGDAFTNDHVTNATTNWSGLFDQNGKYHLWGFSDKHNGDDATGELHSSSFKLSGSGEINLLMGGGNDIKNRYVSLVRASDDKELLRQANTKFADEKYQRYVWDASKYLGEVLYIKAVDNATGGWGHINLDDVNVFNTGKIPTKVDNVAKEPQVVKQRESGMLSDWNIVEGDWVESTYGSNGGIWECPTLIQLPVDGNPKNKKWVLQVSINDGAAAGGSGMQYFVGNFDGKTFKSENRPDQVLWSDYGADFYAAVDWSNIEGENGEKYWLGWMSNWQYANNTPTTTWRSSTSLPRELELTKTTEGLRLKQTPVSLKSIRNQQEKTYFKNRVISDNSNLLSGIKGDTYEMIAEFDVSNTKATEFGFQVRKGKNEHTTIGYDVNNQKLFVDRTNSGSFNFGQNVKGKHSAPLRSKDGTIKLHIFIDRSSAEVFGNDGTSVITDQLFPNSSSNGLQLYSKGGAVKLKSLDVYPLKSTWGKSPVHTKMSGWKTSSGLWADTIDGKQGQSQENAFTLSSEKGRDFTYEANIKVLNNTVSNPTGAGALVFRSDVNAKNAYAANVDVLNNKVKLVKFTDGVGKDLTVYNDNGKLKLKGNTDYNLRVIAKGKNIKVYLDDKLVIDETDNSFTEGFAGLNVWNSTSVFNDIKFKSKR</sequence>
<feature type="domain" description="Beta-xylosidase C-terminal Concanavalin A-like" evidence="7">
    <location>
        <begin position="222"/>
        <end position="327"/>
    </location>
</feature>
<evidence type="ECO:0000259" key="7">
    <source>
        <dbReference type="Pfam" id="PF17851"/>
    </source>
</evidence>
<feature type="domain" description="Glycosyl hydrolase family 32 N-terminal" evidence="5">
    <location>
        <begin position="42"/>
        <end position="214"/>
    </location>
</feature>
<dbReference type="InterPro" id="IPR013148">
    <property type="entry name" value="Glyco_hydro_32_N"/>
</dbReference>
<evidence type="ECO:0000256" key="2">
    <source>
        <dbReference type="ARBA" id="ARBA00022801"/>
    </source>
</evidence>
<dbReference type="SUPFAM" id="SSF75005">
    <property type="entry name" value="Arabinanase/levansucrase/invertase"/>
    <property type="match status" value="2"/>
</dbReference>
<proteinExistence type="inferred from homology"/>
<dbReference type="InterPro" id="IPR001362">
    <property type="entry name" value="Glyco_hydro_32"/>
</dbReference>
<dbReference type="Pfam" id="PF08244">
    <property type="entry name" value="Glyco_hydro_32C"/>
    <property type="match status" value="1"/>
</dbReference>
<dbReference type="SMART" id="SM00640">
    <property type="entry name" value="Glyco_32"/>
    <property type="match status" value="1"/>
</dbReference>
<dbReference type="InterPro" id="IPR023296">
    <property type="entry name" value="Glyco_hydro_beta-prop_sf"/>
</dbReference>